<protein>
    <submittedName>
        <fullName evidence="2">UDP-N-acetyl-D-mannosamine dehydrogenase</fullName>
        <ecNumber evidence="2">1.1.1.336</ecNumber>
    </submittedName>
</protein>
<dbReference type="GO" id="GO:0051287">
    <property type="term" value="F:NAD binding"/>
    <property type="evidence" value="ECO:0007669"/>
    <property type="project" value="InterPro"/>
</dbReference>
<dbReference type="InterPro" id="IPR014027">
    <property type="entry name" value="UDP-Glc/GDP-Man_DH_C"/>
</dbReference>
<accession>A0A644XBI5</accession>
<dbReference type="Gene3D" id="3.40.50.720">
    <property type="entry name" value="NAD(P)-binding Rossmann-like Domain"/>
    <property type="match status" value="1"/>
</dbReference>
<keyword evidence="2" id="KW-0560">Oxidoreductase</keyword>
<dbReference type="InterPro" id="IPR017476">
    <property type="entry name" value="UDP-Glc/GDP-Man"/>
</dbReference>
<dbReference type="PIRSF" id="PIRSF500136">
    <property type="entry name" value="UDP_ManNAc_DH"/>
    <property type="match status" value="1"/>
</dbReference>
<feature type="domain" description="UDP-glucose/GDP-mannose dehydrogenase C-terminal" evidence="1">
    <location>
        <begin position="25"/>
        <end position="117"/>
    </location>
</feature>
<gene>
    <name evidence="2" type="primary">wecC_6</name>
    <name evidence="2" type="ORF">SDC9_59933</name>
</gene>
<dbReference type="SMART" id="SM00984">
    <property type="entry name" value="UDPG_MGDP_dh_C"/>
    <property type="match status" value="1"/>
</dbReference>
<dbReference type="InterPro" id="IPR028359">
    <property type="entry name" value="UDP_ManNAc/GlcNAc_DH"/>
</dbReference>
<evidence type="ECO:0000313" key="2">
    <source>
        <dbReference type="EMBL" id="MPM13576.1"/>
    </source>
</evidence>
<organism evidence="2">
    <name type="scientific">bioreactor metagenome</name>
    <dbReference type="NCBI Taxonomy" id="1076179"/>
    <lineage>
        <taxon>unclassified sequences</taxon>
        <taxon>metagenomes</taxon>
        <taxon>ecological metagenomes</taxon>
    </lineage>
</organism>
<proteinExistence type="predicted"/>
<dbReference type="GO" id="GO:0000271">
    <property type="term" value="P:polysaccharide biosynthetic process"/>
    <property type="evidence" value="ECO:0007669"/>
    <property type="project" value="InterPro"/>
</dbReference>
<dbReference type="GO" id="GO:0016628">
    <property type="term" value="F:oxidoreductase activity, acting on the CH-CH group of donors, NAD or NADP as acceptor"/>
    <property type="evidence" value="ECO:0007669"/>
    <property type="project" value="InterPro"/>
</dbReference>
<dbReference type="GO" id="GO:0089714">
    <property type="term" value="F:UDP-N-acetyl-D-mannosamine dehydrogenase activity"/>
    <property type="evidence" value="ECO:0007669"/>
    <property type="project" value="UniProtKB-EC"/>
</dbReference>
<evidence type="ECO:0000259" key="1">
    <source>
        <dbReference type="SMART" id="SM00984"/>
    </source>
</evidence>
<dbReference type="AlphaFoldDB" id="A0A644XBI5"/>
<dbReference type="EC" id="1.1.1.336" evidence="2"/>
<reference evidence="2" key="1">
    <citation type="submission" date="2019-08" db="EMBL/GenBank/DDBJ databases">
        <authorList>
            <person name="Kucharzyk K."/>
            <person name="Murdoch R.W."/>
            <person name="Higgins S."/>
            <person name="Loffler F."/>
        </authorList>
    </citation>
    <scope>NUCLEOTIDE SEQUENCE</scope>
</reference>
<dbReference type="PANTHER" id="PTHR43491:SF1">
    <property type="entry name" value="UDP-N-ACETYL-D-MANNOSAMINE DEHYDROGENASE"/>
    <property type="match status" value="1"/>
</dbReference>
<sequence length="123" mass="14649">MPTHVLKRIRDIMREHNIKDISKVGLYGLTYKENVDDTRESPTLQILERMDEHLAFGVKVFDPFVKERIVDHQFKNFEDFINEIEILVIMVGHDHIKNNMELIKDKFILDTRNICTFEGTYKL</sequence>
<dbReference type="Pfam" id="PF03720">
    <property type="entry name" value="UDPG_MGDP_dh_C"/>
    <property type="match status" value="1"/>
</dbReference>
<dbReference type="SUPFAM" id="SSF52413">
    <property type="entry name" value="UDP-glucose/GDP-mannose dehydrogenase C-terminal domain"/>
    <property type="match status" value="1"/>
</dbReference>
<dbReference type="PANTHER" id="PTHR43491">
    <property type="entry name" value="UDP-N-ACETYL-D-MANNOSAMINE DEHYDROGENASE"/>
    <property type="match status" value="1"/>
</dbReference>
<name>A0A644XBI5_9ZZZZ</name>
<dbReference type="InterPro" id="IPR036220">
    <property type="entry name" value="UDP-Glc/GDP-Man_DH_C_sf"/>
</dbReference>
<comment type="caution">
    <text evidence="2">The sequence shown here is derived from an EMBL/GenBank/DDBJ whole genome shotgun (WGS) entry which is preliminary data.</text>
</comment>
<dbReference type="EMBL" id="VSSQ01002140">
    <property type="protein sequence ID" value="MPM13576.1"/>
    <property type="molecule type" value="Genomic_DNA"/>
</dbReference>
<dbReference type="PIRSF" id="PIRSF000124">
    <property type="entry name" value="UDPglc_GDPman_dh"/>
    <property type="match status" value="1"/>
</dbReference>